<reference evidence="2 3" key="1">
    <citation type="submission" date="2018-02" db="EMBL/GenBank/DDBJ databases">
        <title>Draft genome of wild Prunus yedoensis var. nudiflora.</title>
        <authorList>
            <person name="Baek S."/>
            <person name="Kim J.-H."/>
            <person name="Choi K."/>
            <person name="Kim G.-B."/>
            <person name="Cho A."/>
            <person name="Jang H."/>
            <person name="Shin C.-H."/>
            <person name="Yu H.-J."/>
            <person name="Mun J.-H."/>
        </authorList>
    </citation>
    <scope>NUCLEOTIDE SEQUENCE [LARGE SCALE GENOMIC DNA]</scope>
    <source>
        <strain evidence="3">cv. Jeju island</strain>
        <tissue evidence="2">Leaf</tissue>
    </source>
</reference>
<organism evidence="2 3">
    <name type="scientific">Prunus yedoensis var. nudiflora</name>
    <dbReference type="NCBI Taxonomy" id="2094558"/>
    <lineage>
        <taxon>Eukaryota</taxon>
        <taxon>Viridiplantae</taxon>
        <taxon>Streptophyta</taxon>
        <taxon>Embryophyta</taxon>
        <taxon>Tracheophyta</taxon>
        <taxon>Spermatophyta</taxon>
        <taxon>Magnoliopsida</taxon>
        <taxon>eudicotyledons</taxon>
        <taxon>Gunneridae</taxon>
        <taxon>Pentapetalae</taxon>
        <taxon>rosids</taxon>
        <taxon>fabids</taxon>
        <taxon>Rosales</taxon>
        <taxon>Rosaceae</taxon>
        <taxon>Amygdaloideae</taxon>
        <taxon>Amygdaleae</taxon>
        <taxon>Prunus</taxon>
    </lineage>
</organism>
<dbReference type="PROSITE" id="PS51257">
    <property type="entry name" value="PROKAR_LIPOPROTEIN"/>
    <property type="match status" value="1"/>
</dbReference>
<proteinExistence type="predicted"/>
<name>A0A314XK52_PRUYE</name>
<feature type="region of interest" description="Disordered" evidence="1">
    <location>
        <begin position="197"/>
        <end position="254"/>
    </location>
</feature>
<evidence type="ECO:0000256" key="1">
    <source>
        <dbReference type="SAM" id="MobiDB-lite"/>
    </source>
</evidence>
<sequence length="254" mass="27029">MTPSRWPMHLPEPPGNTTPQPSVTNSSMACLRGLAGAEVYLPNFVARQFGLIQTTPLPPPSTNRLSSWKADVFQLQQGMTFLTLTPWSRCNAYDEDGRVWYEECISVTFIRPIEEAAKAALKNADWDPLTPKGSKVKKVSAGPSRPSTPAVAVPKVTAPPLARTATVAPAVAPSSTVVPARRGTPVAGARKTLAHRTVPTPLPARPTAVAASGRKGSREAPGTEAAPAQSAVAEMATPQRAEEEDPFYFLGGQR</sequence>
<feature type="region of interest" description="Disordered" evidence="1">
    <location>
        <begin position="131"/>
        <end position="152"/>
    </location>
</feature>
<keyword evidence="3" id="KW-1185">Reference proteome</keyword>
<evidence type="ECO:0000313" key="3">
    <source>
        <dbReference type="Proteomes" id="UP000250321"/>
    </source>
</evidence>
<dbReference type="AlphaFoldDB" id="A0A314XK52"/>
<dbReference type="EMBL" id="PJQY01002332">
    <property type="protein sequence ID" value="PQP94674.1"/>
    <property type="molecule type" value="Genomic_DNA"/>
</dbReference>
<accession>A0A314XK52</accession>
<dbReference type="Proteomes" id="UP000250321">
    <property type="component" value="Unassembled WGS sequence"/>
</dbReference>
<gene>
    <name evidence="2" type="ORF">Pyn_03847</name>
</gene>
<feature type="region of interest" description="Disordered" evidence="1">
    <location>
        <begin position="1"/>
        <end position="24"/>
    </location>
</feature>
<comment type="caution">
    <text evidence="2">The sequence shown here is derived from an EMBL/GenBank/DDBJ whole genome shotgun (WGS) entry which is preliminary data.</text>
</comment>
<evidence type="ECO:0000313" key="2">
    <source>
        <dbReference type="EMBL" id="PQP94674.1"/>
    </source>
</evidence>
<protein>
    <submittedName>
        <fullName evidence="2">Uncharacterized protein</fullName>
    </submittedName>
</protein>